<dbReference type="CDD" id="cd18787">
    <property type="entry name" value="SF2_C_DEAD"/>
    <property type="match status" value="1"/>
</dbReference>
<sequence>MSFSSLQEFLDQRGGDYDDCRSFEQLAERAQEVEINTGPAKPPEKKEEEEEYDPLDAFMVGINTEVKEKPNKPAPKAAPDALTRGLDEEYDALEFMEARSAAAAANAASAAASAAAGYDSDQEVYAAAKAAETVDQAAGHQYDSDDNLIVENKKGSGDYLPPVDHSLVEYEDFAKMEMSVAGFAPPKPIKTFQQCGFDAQLMAAISKAGYERPTAIQCQALPAALSGRDVLGVAKTGSGKTAAFVLPMLVHIMDQRELDKGSGPIGLILAPTRELAEQIHKETRKFARAYSMRVSAAFGGLSKYEQVKDLKNGCEIAVATPGRMIDLIRMKACTLLRTTYLVLDEADRMFEMGFETQVRSILGQIRPDRQTLLFSATMPRKIQRLVADALTNPVHITVGIEGVANRDVRQEAIICKDEAEKMRWLMAKLQDLVDEGDVIVFASQRAKVDSLVSSLQAAGVRAAGIHGDMDQYSRMAVLDGFRAGQHHVLVATDVAARGLDIKTVKAVINFEAAKDIDTHIHRVGRTGRAGDKEGQAFSLLLPKDTQFASALVQSLALAGQAVPPELHELAMKDSSFRRGSSRGRGRGRGGGRGGGRKPQVGGAGLGFGSSTGSGGGGFTSAGKSFVAEGPSQVLPPPPNPQGGDASGAAAAAAASIAQRLASQGAGNSHQQQQQQLQQQAEGGRQFVANYHENRFRSSFVSSGTAGGSVGTGATVIAPKKAQTTASGAPLPPPPVPVTERPMYLQQQSFPAGRGGPRAQQSGGYGDRSYGTGYGGPSSRPQSFSNTSYHNAPPPPSVYGAGAPSASQQSPHQNAAQAGAAASAIEAAKAIAARLAAQGPGGGR</sequence>
<feature type="domain" description="Helicase ATP-binding" evidence="8">
    <location>
        <begin position="221"/>
        <end position="396"/>
    </location>
</feature>
<dbReference type="EMBL" id="MU070111">
    <property type="protein sequence ID" value="KAF5829816.1"/>
    <property type="molecule type" value="Genomic_DNA"/>
</dbReference>
<dbReference type="Gene3D" id="3.40.50.300">
    <property type="entry name" value="P-loop containing nucleotide triphosphate hydrolases"/>
    <property type="match status" value="2"/>
</dbReference>
<feature type="compositionally biased region" description="Low complexity" evidence="7">
    <location>
        <begin position="670"/>
        <end position="679"/>
    </location>
</feature>
<keyword evidence="5" id="KW-0067">ATP-binding</keyword>
<dbReference type="InterPro" id="IPR014001">
    <property type="entry name" value="Helicase_ATP-bd"/>
</dbReference>
<reference evidence="11" key="1">
    <citation type="submission" date="2017-08" db="EMBL/GenBank/DDBJ databases">
        <authorList>
            <person name="Polle J.E."/>
            <person name="Barry K."/>
            <person name="Cushman J."/>
            <person name="Schmutz J."/>
            <person name="Tran D."/>
            <person name="Hathwaick L.T."/>
            <person name="Yim W.C."/>
            <person name="Jenkins J."/>
            <person name="Mckie-Krisberg Z.M."/>
            <person name="Prochnik S."/>
            <person name="Lindquist E."/>
            <person name="Dockter R.B."/>
            <person name="Adam C."/>
            <person name="Molina H."/>
            <person name="Bunkerborg J."/>
            <person name="Jin E."/>
            <person name="Buchheim M."/>
            <person name="Magnuson J."/>
        </authorList>
    </citation>
    <scope>NUCLEOTIDE SEQUENCE</scope>
    <source>
        <strain evidence="11">CCAP 19/18</strain>
    </source>
</reference>
<dbReference type="PROSITE" id="PS51192">
    <property type="entry name" value="HELICASE_ATP_BIND_1"/>
    <property type="match status" value="1"/>
</dbReference>
<evidence type="ECO:0000256" key="1">
    <source>
        <dbReference type="ARBA" id="ARBA00012552"/>
    </source>
</evidence>
<evidence type="ECO:0000313" key="11">
    <source>
        <dbReference type="EMBL" id="KAF5829816.1"/>
    </source>
</evidence>
<feature type="short sequence motif" description="Q motif" evidence="6">
    <location>
        <begin position="190"/>
        <end position="218"/>
    </location>
</feature>
<accession>A0ABQ7G5C5</accession>
<feature type="compositionally biased region" description="Low complexity" evidence="7">
    <location>
        <begin position="641"/>
        <end position="663"/>
    </location>
</feature>
<evidence type="ECO:0000256" key="2">
    <source>
        <dbReference type="ARBA" id="ARBA00022741"/>
    </source>
</evidence>
<organism evidence="11 12">
    <name type="scientific">Dunaliella salina</name>
    <name type="common">Green alga</name>
    <name type="synonym">Protococcus salinus</name>
    <dbReference type="NCBI Taxonomy" id="3046"/>
    <lineage>
        <taxon>Eukaryota</taxon>
        <taxon>Viridiplantae</taxon>
        <taxon>Chlorophyta</taxon>
        <taxon>core chlorophytes</taxon>
        <taxon>Chlorophyceae</taxon>
        <taxon>CS clade</taxon>
        <taxon>Chlamydomonadales</taxon>
        <taxon>Dunaliellaceae</taxon>
        <taxon>Dunaliella</taxon>
    </lineage>
</organism>
<keyword evidence="2" id="KW-0547">Nucleotide-binding</keyword>
<feature type="compositionally biased region" description="Polar residues" evidence="7">
    <location>
        <begin position="778"/>
        <end position="789"/>
    </location>
</feature>
<feature type="region of interest" description="Disordered" evidence="7">
    <location>
        <begin position="28"/>
        <end position="52"/>
    </location>
</feature>
<dbReference type="InterPro" id="IPR014014">
    <property type="entry name" value="RNA_helicase_DEAD_Q_motif"/>
</dbReference>
<comment type="caution">
    <text evidence="11">The sequence shown here is derived from an EMBL/GenBank/DDBJ whole genome shotgun (WGS) entry which is preliminary data.</text>
</comment>
<dbReference type="PROSITE" id="PS00039">
    <property type="entry name" value="DEAD_ATP_HELICASE"/>
    <property type="match status" value="1"/>
</dbReference>
<evidence type="ECO:0000259" key="8">
    <source>
        <dbReference type="PROSITE" id="PS51192"/>
    </source>
</evidence>
<dbReference type="Proteomes" id="UP000815325">
    <property type="component" value="Unassembled WGS sequence"/>
</dbReference>
<dbReference type="Pfam" id="PF00270">
    <property type="entry name" value="DEAD"/>
    <property type="match status" value="1"/>
</dbReference>
<evidence type="ECO:0000256" key="7">
    <source>
        <dbReference type="SAM" id="MobiDB-lite"/>
    </source>
</evidence>
<dbReference type="SUPFAM" id="SSF52540">
    <property type="entry name" value="P-loop containing nucleoside triphosphate hydrolases"/>
    <property type="match status" value="2"/>
</dbReference>
<evidence type="ECO:0000259" key="9">
    <source>
        <dbReference type="PROSITE" id="PS51194"/>
    </source>
</evidence>
<protein>
    <recommendedName>
        <fullName evidence="1">RNA helicase</fullName>
        <ecNumber evidence="1">3.6.4.13</ecNumber>
    </recommendedName>
</protein>
<feature type="region of interest" description="Disordered" evidence="7">
    <location>
        <begin position="568"/>
        <end position="690"/>
    </location>
</feature>
<feature type="compositionally biased region" description="Basic residues" evidence="7">
    <location>
        <begin position="579"/>
        <end position="589"/>
    </location>
</feature>
<keyword evidence="12" id="KW-1185">Reference proteome</keyword>
<feature type="compositionally biased region" description="Polar residues" evidence="7">
    <location>
        <begin position="804"/>
        <end position="813"/>
    </location>
</feature>
<dbReference type="Pfam" id="PF00271">
    <property type="entry name" value="Helicase_C"/>
    <property type="match status" value="1"/>
</dbReference>
<dbReference type="PROSITE" id="PS51195">
    <property type="entry name" value="Q_MOTIF"/>
    <property type="match status" value="1"/>
</dbReference>
<evidence type="ECO:0000256" key="3">
    <source>
        <dbReference type="ARBA" id="ARBA00022801"/>
    </source>
</evidence>
<evidence type="ECO:0000313" key="12">
    <source>
        <dbReference type="Proteomes" id="UP000815325"/>
    </source>
</evidence>
<dbReference type="EC" id="3.6.4.13" evidence="1"/>
<evidence type="ECO:0000259" key="10">
    <source>
        <dbReference type="PROSITE" id="PS51195"/>
    </source>
</evidence>
<gene>
    <name evidence="11" type="ORF">DUNSADRAFT_15456</name>
</gene>
<dbReference type="PANTHER" id="PTHR47958">
    <property type="entry name" value="ATP-DEPENDENT RNA HELICASE DBP3"/>
    <property type="match status" value="1"/>
</dbReference>
<dbReference type="InterPro" id="IPR001650">
    <property type="entry name" value="Helicase_C-like"/>
</dbReference>
<dbReference type="SMART" id="SM00487">
    <property type="entry name" value="DEXDc"/>
    <property type="match status" value="1"/>
</dbReference>
<dbReference type="InterPro" id="IPR011545">
    <property type="entry name" value="DEAD/DEAH_box_helicase_dom"/>
</dbReference>
<dbReference type="SMART" id="SM00490">
    <property type="entry name" value="HELICc"/>
    <property type="match status" value="1"/>
</dbReference>
<evidence type="ECO:0000256" key="6">
    <source>
        <dbReference type="PROSITE-ProRule" id="PRU00552"/>
    </source>
</evidence>
<keyword evidence="4" id="KW-0347">Helicase</keyword>
<dbReference type="GO" id="GO:0016787">
    <property type="term" value="F:hydrolase activity"/>
    <property type="evidence" value="ECO:0007669"/>
    <property type="project" value="UniProtKB-KW"/>
</dbReference>
<dbReference type="InterPro" id="IPR000629">
    <property type="entry name" value="RNA-helicase_DEAD-box_CS"/>
</dbReference>
<name>A0ABQ7G5C5_DUNSA</name>
<dbReference type="PROSITE" id="PS51194">
    <property type="entry name" value="HELICASE_CTER"/>
    <property type="match status" value="1"/>
</dbReference>
<feature type="domain" description="DEAD-box RNA helicase Q" evidence="10">
    <location>
        <begin position="190"/>
        <end position="218"/>
    </location>
</feature>
<dbReference type="InterPro" id="IPR027417">
    <property type="entry name" value="P-loop_NTPase"/>
</dbReference>
<evidence type="ECO:0000256" key="5">
    <source>
        <dbReference type="ARBA" id="ARBA00022840"/>
    </source>
</evidence>
<feature type="domain" description="Helicase C-terminal" evidence="9">
    <location>
        <begin position="428"/>
        <end position="570"/>
    </location>
</feature>
<evidence type="ECO:0000256" key="4">
    <source>
        <dbReference type="ARBA" id="ARBA00022806"/>
    </source>
</evidence>
<proteinExistence type="predicted"/>
<feature type="compositionally biased region" description="Gly residues" evidence="7">
    <location>
        <begin position="601"/>
        <end position="619"/>
    </location>
</feature>
<feature type="region of interest" description="Disordered" evidence="7">
    <location>
        <begin position="720"/>
        <end position="823"/>
    </location>
</feature>
<feature type="compositionally biased region" description="Low complexity" evidence="7">
    <location>
        <begin position="814"/>
        <end position="823"/>
    </location>
</feature>
<keyword evidence="3 11" id="KW-0378">Hydrolase</keyword>